<evidence type="ECO:0000313" key="8">
    <source>
        <dbReference type="Proteomes" id="UP000294933"/>
    </source>
</evidence>
<dbReference type="PANTHER" id="PTHR34983:SF1">
    <property type="entry name" value="ARABINOGALACTAN ENDO-BETA-1,4-GALACTANASE A"/>
    <property type="match status" value="1"/>
</dbReference>
<dbReference type="SUPFAM" id="SSF51445">
    <property type="entry name" value="(Trans)glycosidases"/>
    <property type="match status" value="1"/>
</dbReference>
<dbReference type="InterPro" id="IPR017853">
    <property type="entry name" value="GH"/>
</dbReference>
<dbReference type="GO" id="GO:0031218">
    <property type="term" value="F:arabinogalactan endo-1,4-beta-galactosidase activity"/>
    <property type="evidence" value="ECO:0007669"/>
    <property type="project" value="UniProtKB-EC"/>
</dbReference>
<dbReference type="Gene3D" id="3.20.20.80">
    <property type="entry name" value="Glycosidases"/>
    <property type="match status" value="1"/>
</dbReference>
<keyword evidence="5 6" id="KW-0326">Glycosidase</keyword>
<dbReference type="EMBL" id="ML170162">
    <property type="protein sequence ID" value="TDL26235.1"/>
    <property type="molecule type" value="Genomic_DNA"/>
</dbReference>
<name>A0A4Y7QFN9_9AGAM</name>
<dbReference type="InterPro" id="IPR011683">
    <property type="entry name" value="Glyco_hydro_53"/>
</dbReference>
<dbReference type="AlphaFoldDB" id="A0A4Y7QFN9"/>
<dbReference type="OrthoDB" id="110914at2759"/>
<reference evidence="7 8" key="1">
    <citation type="submission" date="2018-06" db="EMBL/GenBank/DDBJ databases">
        <title>A transcriptomic atlas of mushroom development highlights an independent origin of complex multicellularity.</title>
        <authorList>
            <consortium name="DOE Joint Genome Institute"/>
            <person name="Krizsan K."/>
            <person name="Almasi E."/>
            <person name="Merenyi Z."/>
            <person name="Sahu N."/>
            <person name="Viragh M."/>
            <person name="Koszo T."/>
            <person name="Mondo S."/>
            <person name="Kiss B."/>
            <person name="Balint B."/>
            <person name="Kues U."/>
            <person name="Barry K."/>
            <person name="Hegedus J.C."/>
            <person name="Henrissat B."/>
            <person name="Johnson J."/>
            <person name="Lipzen A."/>
            <person name="Ohm R."/>
            <person name="Nagy I."/>
            <person name="Pangilinan J."/>
            <person name="Yan J."/>
            <person name="Xiong Y."/>
            <person name="Grigoriev I.V."/>
            <person name="Hibbett D.S."/>
            <person name="Nagy L.G."/>
        </authorList>
    </citation>
    <scope>NUCLEOTIDE SEQUENCE [LARGE SCALE GENOMIC DNA]</scope>
    <source>
        <strain evidence="7 8">SZMC22713</strain>
    </source>
</reference>
<sequence>MRFSGIVQAVFVSLSFLGCTSALTYKGGDLSSLPIVEGAGVTFKDTNGATGKLENILKTHGMNTVRIRLWTSGTYDLTFGLAMAKRVKAAGLNLVVGLHFSDTWADPGHQAIPAGWGSTVSSLNSSIYTYTKSVVTAFIKQGTPIDILALGNEINVGLLWPVGKGGTTAGWSAASQFLHSAKVGATDGGFKGKTMIQISNGWDLGVQQFFYNNIFIKGALSTSDIDILAVSFYPYYGTGATAAALKSTLTTLINTYGKDIIVAETDWPAVACSAALSASFAKTPAGQIAWQQSITTVLAALPGSHGKGTLYWEPGWIGSAALGSPCGDNLLFASNGTARSSVDIFKSM</sequence>
<keyword evidence="4 6" id="KW-0378">Hydrolase</keyword>
<keyword evidence="8" id="KW-1185">Reference proteome</keyword>
<dbReference type="GO" id="GO:0045490">
    <property type="term" value="P:pectin catabolic process"/>
    <property type="evidence" value="ECO:0007669"/>
    <property type="project" value="TreeGrafter"/>
</dbReference>
<comment type="similarity">
    <text evidence="2 6">Belongs to the glycosyl hydrolase 53 family.</text>
</comment>
<dbReference type="EC" id="3.2.1.89" evidence="3 6"/>
<feature type="signal peptide" evidence="6">
    <location>
        <begin position="1"/>
        <end position="22"/>
    </location>
</feature>
<proteinExistence type="inferred from homology"/>
<accession>A0A4Y7QFN9</accession>
<protein>
    <recommendedName>
        <fullName evidence="3 6">Arabinogalactan endo-beta-1,4-galactanase</fullName>
        <ecNumber evidence="3 6">3.2.1.89</ecNumber>
    </recommendedName>
</protein>
<dbReference type="GO" id="GO:0015926">
    <property type="term" value="F:glucosidase activity"/>
    <property type="evidence" value="ECO:0007669"/>
    <property type="project" value="InterPro"/>
</dbReference>
<dbReference type="PROSITE" id="PS51257">
    <property type="entry name" value="PROKAR_LIPOPROTEIN"/>
    <property type="match status" value="1"/>
</dbReference>
<evidence type="ECO:0000256" key="2">
    <source>
        <dbReference type="ARBA" id="ARBA00010687"/>
    </source>
</evidence>
<comment type="catalytic activity">
    <reaction evidence="1 6">
        <text>The enzyme specifically hydrolyzes (1-&gt;4)-beta-D-galactosidic linkages in type I arabinogalactans.</text>
        <dbReference type="EC" id="3.2.1.89"/>
    </reaction>
</comment>
<keyword evidence="6" id="KW-0732">Signal</keyword>
<evidence type="ECO:0000256" key="5">
    <source>
        <dbReference type="ARBA" id="ARBA00023295"/>
    </source>
</evidence>
<evidence type="ECO:0000313" key="7">
    <source>
        <dbReference type="EMBL" id="TDL26235.1"/>
    </source>
</evidence>
<evidence type="ECO:0000256" key="1">
    <source>
        <dbReference type="ARBA" id="ARBA00001695"/>
    </source>
</evidence>
<dbReference type="Pfam" id="PF07745">
    <property type="entry name" value="Glyco_hydro_53"/>
    <property type="match status" value="1"/>
</dbReference>
<evidence type="ECO:0000256" key="6">
    <source>
        <dbReference type="RuleBase" id="RU361192"/>
    </source>
</evidence>
<feature type="chain" id="PRO_5021510776" description="Arabinogalactan endo-beta-1,4-galactanase" evidence="6">
    <location>
        <begin position="23"/>
        <end position="348"/>
    </location>
</feature>
<evidence type="ECO:0000256" key="3">
    <source>
        <dbReference type="ARBA" id="ARBA00012556"/>
    </source>
</evidence>
<dbReference type="PANTHER" id="PTHR34983">
    <property type="entry name" value="ARABINOGALACTAN ENDO-BETA-1,4-GALACTANASE A"/>
    <property type="match status" value="1"/>
</dbReference>
<organism evidence="7 8">
    <name type="scientific">Rickenella mellea</name>
    <dbReference type="NCBI Taxonomy" id="50990"/>
    <lineage>
        <taxon>Eukaryota</taxon>
        <taxon>Fungi</taxon>
        <taxon>Dikarya</taxon>
        <taxon>Basidiomycota</taxon>
        <taxon>Agaricomycotina</taxon>
        <taxon>Agaricomycetes</taxon>
        <taxon>Hymenochaetales</taxon>
        <taxon>Rickenellaceae</taxon>
        <taxon>Rickenella</taxon>
    </lineage>
</organism>
<dbReference type="VEuPathDB" id="FungiDB:BD410DRAFT_573064"/>
<gene>
    <name evidence="7" type="ORF">BD410DRAFT_573064</name>
</gene>
<dbReference type="STRING" id="50990.A0A4Y7QFN9"/>
<dbReference type="Proteomes" id="UP000294933">
    <property type="component" value="Unassembled WGS sequence"/>
</dbReference>
<evidence type="ECO:0000256" key="4">
    <source>
        <dbReference type="ARBA" id="ARBA00022801"/>
    </source>
</evidence>